<evidence type="ECO:0000313" key="2">
    <source>
        <dbReference type="EMBL" id="SUZ79130.1"/>
    </source>
</evidence>
<reference evidence="2" key="1">
    <citation type="submission" date="2018-05" db="EMBL/GenBank/DDBJ databases">
        <authorList>
            <person name="Lanie J.A."/>
            <person name="Ng W.-L."/>
            <person name="Kazmierczak K.M."/>
            <person name="Andrzejewski T.M."/>
            <person name="Davidsen T.M."/>
            <person name="Wayne K.J."/>
            <person name="Tettelin H."/>
            <person name="Glass J.I."/>
            <person name="Rusch D."/>
            <person name="Podicherti R."/>
            <person name="Tsui H.-C.T."/>
            <person name="Winkler M.E."/>
        </authorList>
    </citation>
    <scope>NUCLEOTIDE SEQUENCE</scope>
</reference>
<dbReference type="EMBL" id="UINC01001374">
    <property type="protein sequence ID" value="SUZ79130.1"/>
    <property type="molecule type" value="Genomic_DNA"/>
</dbReference>
<evidence type="ECO:0000256" key="1">
    <source>
        <dbReference type="SAM" id="MobiDB-lite"/>
    </source>
</evidence>
<protein>
    <submittedName>
        <fullName evidence="2">Uncharacterized protein</fullName>
    </submittedName>
</protein>
<feature type="region of interest" description="Disordered" evidence="1">
    <location>
        <begin position="1"/>
        <end position="29"/>
    </location>
</feature>
<organism evidence="2">
    <name type="scientific">marine metagenome</name>
    <dbReference type="NCBI Taxonomy" id="408172"/>
    <lineage>
        <taxon>unclassified sequences</taxon>
        <taxon>metagenomes</taxon>
        <taxon>ecological metagenomes</taxon>
    </lineage>
</organism>
<dbReference type="AlphaFoldDB" id="A0A381QJG4"/>
<sequence length="72" mass="8140">MLSRPNSFPLSGARDQVRSHPKDGNDRFGVVQARYPLRLHATESLQSRTQSMWGRTYRSVASKPIFRLGIPG</sequence>
<name>A0A381QJG4_9ZZZZ</name>
<accession>A0A381QJG4</accession>
<proteinExistence type="predicted"/>
<gene>
    <name evidence="2" type="ORF">METZ01_LOCUS31984</name>
</gene>
<feature type="compositionally biased region" description="Basic and acidic residues" evidence="1">
    <location>
        <begin position="15"/>
        <end position="26"/>
    </location>
</feature>